<gene>
    <name evidence="2" type="ORF">FA13DRAFT_1708285</name>
</gene>
<proteinExistence type="predicted"/>
<accession>A0A4Y7TH44</accession>
<dbReference type="EMBL" id="QPFP01000012">
    <property type="protein sequence ID" value="TEB33497.1"/>
    <property type="molecule type" value="Genomic_DNA"/>
</dbReference>
<keyword evidence="3" id="KW-1185">Reference proteome</keyword>
<feature type="compositionally biased region" description="Low complexity" evidence="1">
    <location>
        <begin position="472"/>
        <end position="485"/>
    </location>
</feature>
<evidence type="ECO:0000313" key="2">
    <source>
        <dbReference type="EMBL" id="TEB33497.1"/>
    </source>
</evidence>
<evidence type="ECO:0000256" key="1">
    <source>
        <dbReference type="SAM" id="MobiDB-lite"/>
    </source>
</evidence>
<feature type="region of interest" description="Disordered" evidence="1">
    <location>
        <begin position="318"/>
        <end position="359"/>
    </location>
</feature>
<name>A0A4Y7TH44_COPMI</name>
<reference evidence="2 3" key="1">
    <citation type="journal article" date="2019" name="Nat. Ecol. Evol.">
        <title>Megaphylogeny resolves global patterns of mushroom evolution.</title>
        <authorList>
            <person name="Varga T."/>
            <person name="Krizsan K."/>
            <person name="Foldi C."/>
            <person name="Dima B."/>
            <person name="Sanchez-Garcia M."/>
            <person name="Sanchez-Ramirez S."/>
            <person name="Szollosi G.J."/>
            <person name="Szarkandi J.G."/>
            <person name="Papp V."/>
            <person name="Albert L."/>
            <person name="Andreopoulos W."/>
            <person name="Angelini C."/>
            <person name="Antonin V."/>
            <person name="Barry K.W."/>
            <person name="Bougher N.L."/>
            <person name="Buchanan P."/>
            <person name="Buyck B."/>
            <person name="Bense V."/>
            <person name="Catcheside P."/>
            <person name="Chovatia M."/>
            <person name="Cooper J."/>
            <person name="Damon W."/>
            <person name="Desjardin D."/>
            <person name="Finy P."/>
            <person name="Geml J."/>
            <person name="Haridas S."/>
            <person name="Hughes K."/>
            <person name="Justo A."/>
            <person name="Karasinski D."/>
            <person name="Kautmanova I."/>
            <person name="Kiss B."/>
            <person name="Kocsube S."/>
            <person name="Kotiranta H."/>
            <person name="LaButti K.M."/>
            <person name="Lechner B.E."/>
            <person name="Liimatainen K."/>
            <person name="Lipzen A."/>
            <person name="Lukacs Z."/>
            <person name="Mihaltcheva S."/>
            <person name="Morgado L.N."/>
            <person name="Niskanen T."/>
            <person name="Noordeloos M.E."/>
            <person name="Ohm R.A."/>
            <person name="Ortiz-Santana B."/>
            <person name="Ovrebo C."/>
            <person name="Racz N."/>
            <person name="Riley R."/>
            <person name="Savchenko A."/>
            <person name="Shiryaev A."/>
            <person name="Soop K."/>
            <person name="Spirin V."/>
            <person name="Szebenyi C."/>
            <person name="Tomsovsky M."/>
            <person name="Tulloss R.E."/>
            <person name="Uehling J."/>
            <person name="Grigoriev I.V."/>
            <person name="Vagvolgyi C."/>
            <person name="Papp T."/>
            <person name="Martin F.M."/>
            <person name="Miettinen O."/>
            <person name="Hibbett D.S."/>
            <person name="Nagy L.G."/>
        </authorList>
    </citation>
    <scope>NUCLEOTIDE SEQUENCE [LARGE SCALE GENOMIC DNA]</scope>
    <source>
        <strain evidence="2 3">FP101781</strain>
    </source>
</reference>
<feature type="compositionally biased region" description="Acidic residues" evidence="1">
    <location>
        <begin position="460"/>
        <end position="471"/>
    </location>
</feature>
<dbReference type="STRING" id="71717.A0A4Y7TH44"/>
<dbReference type="AlphaFoldDB" id="A0A4Y7TH44"/>
<sequence>MGRSQTIEGELYYSPNAVADVTLNLDASPFNNNPFIKKTDTDSVKTYEDFQIPRRWTQQFGWISFIPTVPSVQRRGASILMELATRPSIERFSNAKGDFLGYGIADSCRWPQLENDLFKAVVTLTKKYHIPCVLPAMPHTYGYRNKYPSRGVLMTKIALSREWFMVWLGALGYAVAWLFNPSDRTERMRSGYPDWRTALEMVGLPPSWMDEILHSSVCCFHPSVSRAGCVLDVLNPVGGQPTLEWLIGHGIPVWYRWGRLEKERASYDIQFARLAPPPERTAPVETASVVAADPGADIAMEPAGEDVQAPSLICAATESPPSQAKALKTQSPHSGASSTEEQAEGSTPNAGASLQAEQTPIYSPQVPEWVIFFEERRLKDEALKATATPEVLGVWSDRAKAPATSSAKVFVWERSDDEAILYTRNPISAKWRGETLDLFSTSQKRYDPIRKEWDCCSEFGEPDDDSDDESMADTSPGDPTYATPFTTTLAAPAGAILSSLQETDSRPSEMMDTTTTTMIHAVQDHFRSHHGFCNPIGGTWSSTSTNPRHTPYVMQLANVSHDSNSDEVEMFAQTVTFSALHCFFEAVANLREPPAEIWDINESCPQFVRTSPRFATVKRVPIPNHTATTARESYKSTKSFYYLITPRNPLERWTLATLSAAAALMVCQLPRGSSEHDTAYHLARQGIPFRIFHPRQALVPRHPRSPIQHTIPMRPPNHTFTKADYDAYVTMRTLLLGQSHMQAALKRGGMSWRLAITTLGLNGVTDKPSLYNEFQDIMIGNTWWLDDILTEAELDLLCGLYECFAGNGRDRALKSWWPLVRYFEKEECRYNHGYWSEKNEDWYTRRLREIESGSAAPLTYTEWKSKLHGTKPIRNFLSYVEKRSSDAIV</sequence>
<feature type="compositionally biased region" description="Polar residues" evidence="1">
    <location>
        <begin position="328"/>
        <end position="359"/>
    </location>
</feature>
<dbReference type="Proteomes" id="UP000298030">
    <property type="component" value="Unassembled WGS sequence"/>
</dbReference>
<organism evidence="2 3">
    <name type="scientific">Coprinellus micaceus</name>
    <name type="common">Glistening ink-cap mushroom</name>
    <name type="synonym">Coprinus micaceus</name>
    <dbReference type="NCBI Taxonomy" id="71717"/>
    <lineage>
        <taxon>Eukaryota</taxon>
        <taxon>Fungi</taxon>
        <taxon>Dikarya</taxon>
        <taxon>Basidiomycota</taxon>
        <taxon>Agaricomycotina</taxon>
        <taxon>Agaricomycetes</taxon>
        <taxon>Agaricomycetidae</taxon>
        <taxon>Agaricales</taxon>
        <taxon>Agaricineae</taxon>
        <taxon>Psathyrellaceae</taxon>
        <taxon>Coprinellus</taxon>
    </lineage>
</organism>
<dbReference type="OrthoDB" id="3268696at2759"/>
<comment type="caution">
    <text evidence="2">The sequence shown here is derived from an EMBL/GenBank/DDBJ whole genome shotgun (WGS) entry which is preliminary data.</text>
</comment>
<evidence type="ECO:0000313" key="3">
    <source>
        <dbReference type="Proteomes" id="UP000298030"/>
    </source>
</evidence>
<feature type="region of interest" description="Disordered" evidence="1">
    <location>
        <begin position="457"/>
        <end position="485"/>
    </location>
</feature>
<protein>
    <submittedName>
        <fullName evidence="2">Uncharacterized protein</fullName>
    </submittedName>
</protein>